<evidence type="ECO:0000313" key="4">
    <source>
        <dbReference type="Proteomes" id="UP000800235"/>
    </source>
</evidence>
<sequence length="124" mass="13935">MDWINLLPDNLSVVEGWIKTFFLFMALLTIGPWALVFLYDLLLYLWRAIHYELPIVGGRARGRARPRAPTLTERPSGNPRTLGLARISSRGEDDDVGVGTNMEERDTIKARQRHTALADGNDGS</sequence>
<evidence type="ECO:0000313" key="3">
    <source>
        <dbReference type="EMBL" id="KAF2432695.1"/>
    </source>
</evidence>
<feature type="region of interest" description="Disordered" evidence="1">
    <location>
        <begin position="60"/>
        <end position="124"/>
    </location>
</feature>
<keyword evidence="2" id="KW-0812">Transmembrane</keyword>
<feature type="transmembrane region" description="Helical" evidence="2">
    <location>
        <begin position="20"/>
        <end position="46"/>
    </location>
</feature>
<keyword evidence="4" id="KW-1185">Reference proteome</keyword>
<comment type="caution">
    <text evidence="3">The sequence shown here is derived from an EMBL/GenBank/DDBJ whole genome shotgun (WGS) entry which is preliminary data.</text>
</comment>
<accession>A0A9P4U0E5</accession>
<evidence type="ECO:0000256" key="1">
    <source>
        <dbReference type="SAM" id="MobiDB-lite"/>
    </source>
</evidence>
<dbReference type="EMBL" id="MU007024">
    <property type="protein sequence ID" value="KAF2432695.1"/>
    <property type="molecule type" value="Genomic_DNA"/>
</dbReference>
<dbReference type="AlphaFoldDB" id="A0A9P4U0E5"/>
<keyword evidence="2" id="KW-1133">Transmembrane helix</keyword>
<reference evidence="3" key="1">
    <citation type="journal article" date="2020" name="Stud. Mycol.">
        <title>101 Dothideomycetes genomes: a test case for predicting lifestyles and emergence of pathogens.</title>
        <authorList>
            <person name="Haridas S."/>
            <person name="Albert R."/>
            <person name="Binder M."/>
            <person name="Bloem J."/>
            <person name="Labutti K."/>
            <person name="Salamov A."/>
            <person name="Andreopoulos B."/>
            <person name="Baker S."/>
            <person name="Barry K."/>
            <person name="Bills G."/>
            <person name="Bluhm B."/>
            <person name="Cannon C."/>
            <person name="Castanera R."/>
            <person name="Culley D."/>
            <person name="Daum C."/>
            <person name="Ezra D."/>
            <person name="Gonzalez J."/>
            <person name="Henrissat B."/>
            <person name="Kuo A."/>
            <person name="Liang C."/>
            <person name="Lipzen A."/>
            <person name="Lutzoni F."/>
            <person name="Magnuson J."/>
            <person name="Mondo S."/>
            <person name="Nolan M."/>
            <person name="Ohm R."/>
            <person name="Pangilinan J."/>
            <person name="Park H.-J."/>
            <person name="Ramirez L."/>
            <person name="Alfaro M."/>
            <person name="Sun H."/>
            <person name="Tritt A."/>
            <person name="Yoshinaga Y."/>
            <person name="Zwiers L.-H."/>
            <person name="Turgeon B."/>
            <person name="Goodwin S."/>
            <person name="Spatafora J."/>
            <person name="Crous P."/>
            <person name="Grigoriev I."/>
        </authorList>
    </citation>
    <scope>NUCLEOTIDE SEQUENCE</scope>
    <source>
        <strain evidence="3">CBS 130266</strain>
    </source>
</reference>
<dbReference type="OrthoDB" id="5309803at2759"/>
<organism evidence="3 4">
    <name type="scientific">Tothia fuscella</name>
    <dbReference type="NCBI Taxonomy" id="1048955"/>
    <lineage>
        <taxon>Eukaryota</taxon>
        <taxon>Fungi</taxon>
        <taxon>Dikarya</taxon>
        <taxon>Ascomycota</taxon>
        <taxon>Pezizomycotina</taxon>
        <taxon>Dothideomycetes</taxon>
        <taxon>Pleosporomycetidae</taxon>
        <taxon>Venturiales</taxon>
        <taxon>Cylindrosympodiaceae</taxon>
        <taxon>Tothia</taxon>
    </lineage>
</organism>
<proteinExistence type="predicted"/>
<name>A0A9P4U0E5_9PEZI</name>
<protein>
    <submittedName>
        <fullName evidence="3">Uncharacterized protein</fullName>
    </submittedName>
</protein>
<keyword evidence="2" id="KW-0472">Membrane</keyword>
<gene>
    <name evidence="3" type="ORF">EJ08DRAFT_108868</name>
</gene>
<dbReference type="Proteomes" id="UP000800235">
    <property type="component" value="Unassembled WGS sequence"/>
</dbReference>
<evidence type="ECO:0000256" key="2">
    <source>
        <dbReference type="SAM" id="Phobius"/>
    </source>
</evidence>